<comment type="caution">
    <text evidence="1">The sequence shown here is derived from an EMBL/GenBank/DDBJ whole genome shotgun (WGS) entry which is preliminary data.</text>
</comment>
<evidence type="ECO:0000313" key="2">
    <source>
        <dbReference type="Proteomes" id="UP001164929"/>
    </source>
</evidence>
<organism evidence="1 2">
    <name type="scientific">Populus alba x Populus x berolinensis</name>
    <dbReference type="NCBI Taxonomy" id="444605"/>
    <lineage>
        <taxon>Eukaryota</taxon>
        <taxon>Viridiplantae</taxon>
        <taxon>Streptophyta</taxon>
        <taxon>Embryophyta</taxon>
        <taxon>Tracheophyta</taxon>
        <taxon>Spermatophyta</taxon>
        <taxon>Magnoliopsida</taxon>
        <taxon>eudicotyledons</taxon>
        <taxon>Gunneridae</taxon>
        <taxon>Pentapetalae</taxon>
        <taxon>rosids</taxon>
        <taxon>fabids</taxon>
        <taxon>Malpighiales</taxon>
        <taxon>Salicaceae</taxon>
        <taxon>Saliceae</taxon>
        <taxon>Populus</taxon>
    </lineage>
</organism>
<accession>A0AAD6QHV2</accession>
<dbReference type="AlphaFoldDB" id="A0AAD6QHV2"/>
<proteinExistence type="predicted"/>
<name>A0AAD6QHV2_9ROSI</name>
<dbReference type="Proteomes" id="UP001164929">
    <property type="component" value="Chromosome 7"/>
</dbReference>
<keyword evidence="2" id="KW-1185">Reference proteome</keyword>
<sequence length="72" mass="8245">MQFLFNNVVFFRQPLLHQPSLFFLPFNVSMLPLQPLQLHQTLVSFRPFAVILASTTNICHSCPSSFLALKLP</sequence>
<protein>
    <submittedName>
        <fullName evidence="1">Uncharacterized protein</fullName>
    </submittedName>
</protein>
<dbReference type="EMBL" id="JAQIZT010000007">
    <property type="protein sequence ID" value="KAJ6990608.1"/>
    <property type="molecule type" value="Genomic_DNA"/>
</dbReference>
<evidence type="ECO:0000313" key="1">
    <source>
        <dbReference type="EMBL" id="KAJ6990608.1"/>
    </source>
</evidence>
<gene>
    <name evidence="1" type="ORF">NC653_019003</name>
</gene>
<reference evidence="1" key="1">
    <citation type="journal article" date="2023" name="Mol. Ecol. Resour.">
        <title>Chromosome-level genome assembly of a triploid poplar Populus alba 'Berolinensis'.</title>
        <authorList>
            <person name="Chen S."/>
            <person name="Yu Y."/>
            <person name="Wang X."/>
            <person name="Wang S."/>
            <person name="Zhang T."/>
            <person name="Zhou Y."/>
            <person name="He R."/>
            <person name="Meng N."/>
            <person name="Wang Y."/>
            <person name="Liu W."/>
            <person name="Liu Z."/>
            <person name="Liu J."/>
            <person name="Guo Q."/>
            <person name="Huang H."/>
            <person name="Sederoff R.R."/>
            <person name="Wang G."/>
            <person name="Qu G."/>
            <person name="Chen S."/>
        </authorList>
    </citation>
    <scope>NUCLEOTIDE SEQUENCE</scope>
    <source>
        <strain evidence="1">SC-2020</strain>
    </source>
</reference>